<dbReference type="PANTHER" id="PTHR35750:SF1">
    <property type="entry name" value="PHOSPHOLIPID HYDROPEROXIDE GLUTATHIONE PEROXIDASE"/>
    <property type="match status" value="1"/>
</dbReference>
<dbReference type="EMBL" id="JAYMYQ010000010">
    <property type="protein sequence ID" value="KAK7307721.1"/>
    <property type="molecule type" value="Genomic_DNA"/>
</dbReference>
<dbReference type="AlphaFoldDB" id="A0AAN9K0G3"/>
<dbReference type="PANTHER" id="PTHR35750">
    <property type="entry name" value="PHOSPHOLIPID HYDROPEROXIDE GLUTATHIONE PEROXIDASE"/>
    <property type="match status" value="1"/>
</dbReference>
<gene>
    <name evidence="1" type="ORF">VNO77_41036</name>
</gene>
<sequence length="210" mass="23666">MFIEGSANVESECYMLYVSVQQQQQTKERRSKRDPSPAQGCYDVVFCFPLSLMGFFRKMAGFLGFAKDDVHDHDSKDDANDELNGQPRTTPFRIEETGLPRKGFGVRAQVVVDRPHLGPILTPSTSGDGAVQGLGWYAKRLRIDEDGDVADEFLDEVSSEMPATLAVDHHRTPARFKLKHGTRSLKVKKQILSDGKIQQFVEHQGRLQWV</sequence>
<proteinExistence type="predicted"/>
<name>A0AAN9K0G3_CANGL</name>
<comment type="caution">
    <text evidence="1">The sequence shown here is derived from an EMBL/GenBank/DDBJ whole genome shotgun (WGS) entry which is preliminary data.</text>
</comment>
<protein>
    <submittedName>
        <fullName evidence="1">Uncharacterized protein</fullName>
    </submittedName>
</protein>
<keyword evidence="2" id="KW-1185">Reference proteome</keyword>
<evidence type="ECO:0000313" key="2">
    <source>
        <dbReference type="Proteomes" id="UP001367508"/>
    </source>
</evidence>
<reference evidence="1 2" key="1">
    <citation type="submission" date="2024-01" db="EMBL/GenBank/DDBJ databases">
        <title>The genomes of 5 underutilized Papilionoideae crops provide insights into root nodulation and disease resistanc.</title>
        <authorList>
            <person name="Jiang F."/>
        </authorList>
    </citation>
    <scope>NUCLEOTIDE SEQUENCE [LARGE SCALE GENOMIC DNA]</scope>
    <source>
        <strain evidence="1">LVBAO_FW01</strain>
        <tissue evidence="1">Leaves</tissue>
    </source>
</reference>
<dbReference type="Proteomes" id="UP001367508">
    <property type="component" value="Unassembled WGS sequence"/>
</dbReference>
<organism evidence="1 2">
    <name type="scientific">Canavalia gladiata</name>
    <name type="common">Sword bean</name>
    <name type="synonym">Dolichos gladiatus</name>
    <dbReference type="NCBI Taxonomy" id="3824"/>
    <lineage>
        <taxon>Eukaryota</taxon>
        <taxon>Viridiplantae</taxon>
        <taxon>Streptophyta</taxon>
        <taxon>Embryophyta</taxon>
        <taxon>Tracheophyta</taxon>
        <taxon>Spermatophyta</taxon>
        <taxon>Magnoliopsida</taxon>
        <taxon>eudicotyledons</taxon>
        <taxon>Gunneridae</taxon>
        <taxon>Pentapetalae</taxon>
        <taxon>rosids</taxon>
        <taxon>fabids</taxon>
        <taxon>Fabales</taxon>
        <taxon>Fabaceae</taxon>
        <taxon>Papilionoideae</taxon>
        <taxon>50 kb inversion clade</taxon>
        <taxon>NPAAA clade</taxon>
        <taxon>indigoferoid/millettioid clade</taxon>
        <taxon>Phaseoleae</taxon>
        <taxon>Canavalia</taxon>
    </lineage>
</organism>
<evidence type="ECO:0000313" key="1">
    <source>
        <dbReference type="EMBL" id="KAK7307721.1"/>
    </source>
</evidence>
<accession>A0AAN9K0G3</accession>